<organism evidence="1 2">
    <name type="scientific">Sphingobium xenophagum</name>
    <dbReference type="NCBI Taxonomy" id="121428"/>
    <lineage>
        <taxon>Bacteria</taxon>
        <taxon>Pseudomonadati</taxon>
        <taxon>Pseudomonadota</taxon>
        <taxon>Alphaproteobacteria</taxon>
        <taxon>Sphingomonadales</taxon>
        <taxon>Sphingomonadaceae</taxon>
        <taxon>Sphingobium</taxon>
    </lineage>
</organism>
<proteinExistence type="predicted"/>
<dbReference type="EMBL" id="BBQY01000047">
    <property type="protein sequence ID" value="GBH32862.1"/>
    <property type="molecule type" value="Genomic_DNA"/>
</dbReference>
<dbReference type="RefSeq" id="WP_130754739.1">
    <property type="nucleotide sequence ID" value="NZ_BBQY01000047.1"/>
</dbReference>
<reference evidence="1 2" key="1">
    <citation type="submission" date="2014-12" db="EMBL/GenBank/DDBJ databases">
        <title>Whole genome sequencing of Sphingobium xenophagum OW59.</title>
        <authorList>
            <person name="Ohta Y."/>
            <person name="Nishi S."/>
            <person name="Hatada Y."/>
        </authorList>
    </citation>
    <scope>NUCLEOTIDE SEQUENCE [LARGE SCALE GENOMIC DNA]</scope>
    <source>
        <strain evidence="1 2">OW59</strain>
    </source>
</reference>
<name>A0A401J865_SPHXE</name>
<gene>
    <name evidence="1" type="ORF">MBESOW_P4095</name>
</gene>
<evidence type="ECO:0000313" key="1">
    <source>
        <dbReference type="EMBL" id="GBH32862.1"/>
    </source>
</evidence>
<evidence type="ECO:0008006" key="3">
    <source>
        <dbReference type="Google" id="ProtNLM"/>
    </source>
</evidence>
<evidence type="ECO:0000313" key="2">
    <source>
        <dbReference type="Proteomes" id="UP000290975"/>
    </source>
</evidence>
<sequence length="250" mass="27792">MLEDGAFVIGGQALNLWAEFYSAAEELHLYRPYTSKDIDYFGRREAAQKLAQALGGKVLIPEVDNQTPETAIVEAVVDGISIRIDFLGHVLGVRPKELTAGVAEIIVPYERAGLAGQVAIPVMNPLHCLQSRIANLNILKRPDDTARRQAAAAPIVLQEYISHALRDGDHREATRTLQGLFRFLSRDPSGRQAHRLAARDPLNVMTAFVDDNRIDARYREKILRPAIVKIERQRSAVGRAIAALTSRREK</sequence>
<dbReference type="AlphaFoldDB" id="A0A401J865"/>
<protein>
    <recommendedName>
        <fullName evidence="3">Nucleotidyl transferase AbiEii toxin, Type IV TA system</fullName>
    </recommendedName>
</protein>
<keyword evidence="2" id="KW-1185">Reference proteome</keyword>
<dbReference type="Proteomes" id="UP000290975">
    <property type="component" value="Unassembled WGS sequence"/>
</dbReference>
<comment type="caution">
    <text evidence="1">The sequence shown here is derived from an EMBL/GenBank/DDBJ whole genome shotgun (WGS) entry which is preliminary data.</text>
</comment>
<accession>A0A401J865</accession>